<feature type="region of interest" description="Disordered" evidence="1">
    <location>
        <begin position="28"/>
        <end position="51"/>
    </location>
</feature>
<dbReference type="PROSITE" id="PS50280">
    <property type="entry name" value="SET"/>
    <property type="match status" value="1"/>
</dbReference>
<reference evidence="3 4" key="1">
    <citation type="submission" date="2018-05" db="EMBL/GenBank/DDBJ databases">
        <title>Draft genome sequence of Scytalidium lignicola DSM 105466, a ubiquitous saprotrophic fungus.</title>
        <authorList>
            <person name="Buettner E."/>
            <person name="Gebauer A.M."/>
            <person name="Hofrichter M."/>
            <person name="Liers C."/>
            <person name="Kellner H."/>
        </authorList>
    </citation>
    <scope>NUCLEOTIDE SEQUENCE [LARGE SCALE GENOMIC DNA]</scope>
    <source>
        <strain evidence="3 4">DSM 105466</strain>
    </source>
</reference>
<evidence type="ECO:0000259" key="2">
    <source>
        <dbReference type="PROSITE" id="PS50280"/>
    </source>
</evidence>
<dbReference type="InterPro" id="IPR053185">
    <property type="entry name" value="SET_domain_protein"/>
</dbReference>
<dbReference type="CDD" id="cd20071">
    <property type="entry name" value="SET_SMYD"/>
    <property type="match status" value="1"/>
</dbReference>
<dbReference type="Pfam" id="PF00856">
    <property type="entry name" value="SET"/>
    <property type="match status" value="1"/>
</dbReference>
<dbReference type="STRING" id="5539.A0A3E2H180"/>
<dbReference type="SUPFAM" id="SSF82199">
    <property type="entry name" value="SET domain"/>
    <property type="match status" value="1"/>
</dbReference>
<feature type="non-terminal residue" evidence="3">
    <location>
        <position position="429"/>
    </location>
</feature>
<organism evidence="3 4">
    <name type="scientific">Scytalidium lignicola</name>
    <name type="common">Hyphomycete</name>
    <dbReference type="NCBI Taxonomy" id="5539"/>
    <lineage>
        <taxon>Eukaryota</taxon>
        <taxon>Fungi</taxon>
        <taxon>Dikarya</taxon>
        <taxon>Ascomycota</taxon>
        <taxon>Pezizomycotina</taxon>
        <taxon>Leotiomycetes</taxon>
        <taxon>Leotiomycetes incertae sedis</taxon>
        <taxon>Scytalidium</taxon>
    </lineage>
</organism>
<evidence type="ECO:0000313" key="4">
    <source>
        <dbReference type="Proteomes" id="UP000258309"/>
    </source>
</evidence>
<keyword evidence="4" id="KW-1185">Reference proteome</keyword>
<dbReference type="OMA" id="PYEERQM"/>
<comment type="caution">
    <text evidence="3">The sequence shown here is derived from an EMBL/GenBank/DDBJ whole genome shotgun (WGS) entry which is preliminary data.</text>
</comment>
<gene>
    <name evidence="3" type="ORF">B7463_g9598</name>
</gene>
<dbReference type="PANTHER" id="PTHR47332:SF6">
    <property type="entry name" value="SET DOMAIN-CONTAINING PROTEIN"/>
    <property type="match status" value="1"/>
</dbReference>
<feature type="non-terminal residue" evidence="3">
    <location>
        <position position="1"/>
    </location>
</feature>
<dbReference type="InterPro" id="IPR001214">
    <property type="entry name" value="SET_dom"/>
</dbReference>
<sequence length="429" mass="48024">MKPRGWWNGTPGQKAEHKHEPQNILNLDTLGNASSSTANSNLVPSSPEIGEQRCDSGSCGNYYGPANETLSGPWSYEPRCIEDETSHEKFCVYTNNSFAKGRGISFFTTPQIAEKVLALPAFTQQGLHDEVNVFNDPPWEIKSVPGRGNGLFATRTINRGDLIISTTPVGIYMSDAFFPDFPLEYKYLHMSFDQLPKATQDVFMRSAAHYEGDPIMERINTNAFAGVFEDSQHFLMYPETALMNHDCRPNAMYYFDPTTLIHSTHASRTIEPGEEITLTYINLLQTYASRQANLKEHWGFECTCSLCSLEPSQRAQSDSRIRAIVEAQEDLLDWSRRSQGSAIQAEELILLYEKEGIHAASGTAHMLAALAYNAEGRTTLAKWHAKIAVKDGVVYSGSDDVNATDMKTLIGNPESHWSYMARIQRQRVI</sequence>
<evidence type="ECO:0000256" key="1">
    <source>
        <dbReference type="SAM" id="MobiDB-lite"/>
    </source>
</evidence>
<name>A0A3E2H180_SCYLI</name>
<dbReference type="EMBL" id="NCSJ02000245">
    <property type="protein sequence ID" value="RFU26743.1"/>
    <property type="molecule type" value="Genomic_DNA"/>
</dbReference>
<dbReference type="SMART" id="SM00317">
    <property type="entry name" value="SET"/>
    <property type="match status" value="1"/>
</dbReference>
<feature type="compositionally biased region" description="Polar residues" evidence="1">
    <location>
        <begin position="28"/>
        <end position="44"/>
    </location>
</feature>
<dbReference type="AlphaFoldDB" id="A0A3E2H180"/>
<dbReference type="Proteomes" id="UP000258309">
    <property type="component" value="Unassembled WGS sequence"/>
</dbReference>
<feature type="domain" description="SET" evidence="2">
    <location>
        <begin position="137"/>
        <end position="281"/>
    </location>
</feature>
<evidence type="ECO:0000313" key="3">
    <source>
        <dbReference type="EMBL" id="RFU26743.1"/>
    </source>
</evidence>
<dbReference type="Gene3D" id="2.170.270.10">
    <property type="entry name" value="SET domain"/>
    <property type="match status" value="1"/>
</dbReference>
<protein>
    <recommendedName>
        <fullName evidence="2">SET domain-containing protein</fullName>
    </recommendedName>
</protein>
<proteinExistence type="predicted"/>
<dbReference type="OrthoDB" id="265717at2759"/>
<dbReference type="InterPro" id="IPR046341">
    <property type="entry name" value="SET_dom_sf"/>
</dbReference>
<dbReference type="PANTHER" id="PTHR47332">
    <property type="entry name" value="SET DOMAIN-CONTAINING PROTEIN 5"/>
    <property type="match status" value="1"/>
</dbReference>
<accession>A0A3E2H180</accession>